<keyword evidence="3" id="KW-1185">Reference proteome</keyword>
<dbReference type="AlphaFoldDB" id="A0A5B9D5K5"/>
<dbReference type="EMBL" id="CP042905">
    <property type="protein sequence ID" value="QEE14211.2"/>
    <property type="molecule type" value="Genomic_DNA"/>
</dbReference>
<protein>
    <submittedName>
        <fullName evidence="2">ABC transporter substrate-binding protein</fullName>
    </submittedName>
</protein>
<dbReference type="SUPFAM" id="SSF53850">
    <property type="entry name" value="Periplasmic binding protein-like II"/>
    <property type="match status" value="1"/>
</dbReference>
<keyword evidence="1" id="KW-0732">Signal</keyword>
<dbReference type="Proteomes" id="UP000321408">
    <property type="component" value="Chromosome"/>
</dbReference>
<proteinExistence type="predicted"/>
<reference evidence="2 3" key="1">
    <citation type="journal article" date="2020" name="Nature">
        <title>Isolation of an archaeon at the prokaryote-eukaryote interface.</title>
        <authorList>
            <person name="Imachi H."/>
            <person name="Nobu M.K."/>
            <person name="Nakahara N."/>
            <person name="Morono Y."/>
            <person name="Ogawara M."/>
            <person name="Takaki Y."/>
            <person name="Takano Y."/>
            <person name="Uematsu K."/>
            <person name="Ikuta T."/>
            <person name="Ito M."/>
            <person name="Matsui Y."/>
            <person name="Miyazaki M."/>
            <person name="Murata K."/>
            <person name="Saito Y."/>
            <person name="Sakai S."/>
            <person name="Song C."/>
            <person name="Tasumi E."/>
            <person name="Yamanaka Y."/>
            <person name="Yamaguchi T."/>
            <person name="Kamagata Y."/>
            <person name="Tamaki H."/>
            <person name="Takai K."/>
        </authorList>
    </citation>
    <scope>NUCLEOTIDE SEQUENCE [LARGE SCALE GENOMIC DNA]</scope>
    <source>
        <strain evidence="2 3">MK-D1</strain>
    </source>
</reference>
<name>A0A5B9D5K5_9ARCH</name>
<dbReference type="InterPro" id="IPR001320">
    <property type="entry name" value="Iontro_rcpt_C"/>
</dbReference>
<dbReference type="Pfam" id="PF00497">
    <property type="entry name" value="SBP_bac_3"/>
    <property type="match status" value="1"/>
</dbReference>
<dbReference type="PANTHER" id="PTHR35936:SF17">
    <property type="entry name" value="ARGININE-BINDING EXTRACELLULAR PROTEIN ARTP"/>
    <property type="match status" value="1"/>
</dbReference>
<reference evidence="2 3" key="2">
    <citation type="journal article" date="2024" name="Int. J. Syst. Evol. Microbiol.">
        <title>Promethearchaeum syntrophicum gen. nov., sp. nov., an anaerobic, obligately syntrophic archaeon, the first isolate of the lineage 'Asgard' archaea, and proposal of the new archaeal phylum Promethearchaeota phyl. nov. and kingdom Promethearchaeati regn. nov.</title>
        <authorList>
            <person name="Imachi H."/>
            <person name="Nobu M.K."/>
            <person name="Kato S."/>
            <person name="Takaki Y."/>
            <person name="Miyazaki M."/>
            <person name="Miyata M."/>
            <person name="Ogawara M."/>
            <person name="Saito Y."/>
            <person name="Sakai S."/>
            <person name="Tahara Y.O."/>
            <person name="Takano Y."/>
            <person name="Tasumi E."/>
            <person name="Uematsu K."/>
            <person name="Yoshimura T."/>
            <person name="Itoh T."/>
            <person name="Ohkuma M."/>
            <person name="Takai K."/>
        </authorList>
    </citation>
    <scope>NUCLEOTIDE SEQUENCE [LARGE SCALE GENOMIC DNA]</scope>
    <source>
        <strain evidence="2 3">MK-D1</strain>
    </source>
</reference>
<dbReference type="PANTHER" id="PTHR35936">
    <property type="entry name" value="MEMBRANE-BOUND LYTIC MUREIN TRANSGLYCOSYLASE F"/>
    <property type="match status" value="1"/>
</dbReference>
<dbReference type="SMART" id="SM00079">
    <property type="entry name" value="PBPe"/>
    <property type="match status" value="1"/>
</dbReference>
<evidence type="ECO:0000256" key="1">
    <source>
        <dbReference type="ARBA" id="ARBA00022729"/>
    </source>
</evidence>
<evidence type="ECO:0000313" key="2">
    <source>
        <dbReference type="EMBL" id="QEE14211.2"/>
    </source>
</evidence>
<dbReference type="GO" id="GO:0015276">
    <property type="term" value="F:ligand-gated monoatomic ion channel activity"/>
    <property type="evidence" value="ECO:0007669"/>
    <property type="project" value="InterPro"/>
</dbReference>
<gene>
    <name evidence="2" type="ORF">DSAG12_00022</name>
</gene>
<dbReference type="GO" id="GO:0016020">
    <property type="term" value="C:membrane"/>
    <property type="evidence" value="ECO:0007669"/>
    <property type="project" value="InterPro"/>
</dbReference>
<organism evidence="2 3">
    <name type="scientific">Promethearchaeum syntrophicum</name>
    <dbReference type="NCBI Taxonomy" id="2594042"/>
    <lineage>
        <taxon>Archaea</taxon>
        <taxon>Promethearchaeati</taxon>
        <taxon>Promethearchaeota</taxon>
        <taxon>Promethearchaeia</taxon>
        <taxon>Promethearchaeales</taxon>
        <taxon>Promethearchaeaceae</taxon>
        <taxon>Promethearchaeum</taxon>
    </lineage>
</organism>
<accession>A0A5B9D5K5</accession>
<dbReference type="SMART" id="SM00062">
    <property type="entry name" value="PBPb"/>
    <property type="match status" value="1"/>
</dbReference>
<dbReference type="KEGG" id="psyt:DSAG12_00022"/>
<dbReference type="InterPro" id="IPR001638">
    <property type="entry name" value="Solute-binding_3/MltF_N"/>
</dbReference>
<dbReference type="CDD" id="cd13530">
    <property type="entry name" value="PBP2_peptides_like"/>
    <property type="match status" value="1"/>
</dbReference>
<dbReference type="Gene3D" id="3.40.190.10">
    <property type="entry name" value="Periplasmic binding protein-like II"/>
    <property type="match status" value="2"/>
</dbReference>
<evidence type="ECO:0000313" key="3">
    <source>
        <dbReference type="Proteomes" id="UP000321408"/>
    </source>
</evidence>
<sequence>MKNKKLIIGIFMFALLIPSISVASAAEVTSLDDIITAGKMVVACEAGYPPFEMKNTTTEEIYGFDPDIMAFIAEDMDIEIEYRDVSWDVIFTSLAAGNYDCVMSAVTITSERMESMDFTRWYYFSTQSVMVTTANPKNISTIGDVNDTSVKVGVQATTTSQWYLEDEEYVSEMVTYATITLAIEALDSGAVDVVLGDDATLVAGQAINPGNFEIVDRFSPEAFGIACQKGSTALVDRMNTALDKLLGTNESSPVFSDYYNETHYKWMNASASVDEAALKIALDSYKATGGNIISGASILSLIVVIPVATFGIILKIKRKKD</sequence>